<dbReference type="InterPro" id="IPR046538">
    <property type="entry name" value="DUF6603"/>
</dbReference>
<accession>A0A1N7QRJ5</accession>
<feature type="domain" description="DUF6603" evidence="2">
    <location>
        <begin position="244"/>
        <end position="732"/>
    </location>
</feature>
<evidence type="ECO:0000313" key="4">
    <source>
        <dbReference type="Proteomes" id="UP000185781"/>
    </source>
</evidence>
<evidence type="ECO:0000313" key="3">
    <source>
        <dbReference type="EMBL" id="SIT25491.1"/>
    </source>
</evidence>
<dbReference type="OrthoDB" id="535891at2"/>
<sequence>MEKPSLSKADIQLELDVSIKKIDFKITGNRTKMDDDVSVTSLVGQLPDVSKNISGLLEDEGDVKDIIIPFVPEKLNFGIYKIADDTESLTAFQLEAKYSHLKLKGVFSKEFKLFSVAINQAISFSKMPLVGEYLKEYAISDLELVYLSQKENSLTPDREKLISFSKKNFISQKIWINNDNLFLNAGFNAGLILKTGNEEQKITFPGFDLKGIKVPALPASDPAKKQNSGTSGNTQQEKEKQHPLVKINEIKPSIEKNLIQIAVSADFNVGPFGLQLVGLGIKVPFTVFQNFSLEKLWKELQFTLQGLAIIYDTPSLSIAGAFLREIHNGTEEYNGLLTFRLGKIEIIAIGSYIKTPNYSSLFAFGYLGIPIPLDPAFYIHGFALGFGLNRDFIMPQITEIPDFPLIKIVHQGGLKQGDSIKKIFGDFNRYLPVRENSYVIIAGIKFDSYKMIFTTGILAVAFGNKTSLHLLGLSTMKLEGVYYFEFAFSMRADLEEGIFLAQGQLTENNYILLPQLKLTGGFALGMWLKGETAGDFVFTLGGYHPNFKVPVHYPNNTPRLGFSFNLGPVNFYGKAYFALTPSCIMAGLAGGLNLILNGRVVYAEIGLLFSADFIISWKPFYYKAEVYVQIYAKIVVDIWLFSINQTFNLSARLQLEGPDFRGLATFKVAGYELEVKFGNHQKSINTALTREEFIAGFLPEPAKILVCNIASGIIKKIKRKDGTESIVVNPKTFALEIFSEIPVTEINGDQLTAESVKKENIYPVYKDSAPLDSKLGLSVTGAVSHFSSFQVSPVLKSLPKSIWNHTNTIPDQEEILSGSKLLKEICKGIRLEFSKTESGINPVTTSLYDTCAKTYRDDFTSPEAKYNQNSAQPDKSMMTVLGILNEEEIDYSDLENTTEVYKYKGKSLGTYQIA</sequence>
<feature type="compositionally biased region" description="Polar residues" evidence="1">
    <location>
        <begin position="225"/>
        <end position="235"/>
    </location>
</feature>
<reference evidence="3 4" key="1">
    <citation type="submission" date="2017-01" db="EMBL/GenBank/DDBJ databases">
        <authorList>
            <person name="Mah S.A."/>
            <person name="Swanson W.J."/>
            <person name="Moy G.W."/>
            <person name="Vacquier V.D."/>
        </authorList>
    </citation>
    <scope>NUCLEOTIDE SEQUENCE [LARGE SCALE GENOMIC DNA]</scope>
    <source>
        <strain evidence="3 4">DSM 18014</strain>
    </source>
</reference>
<dbReference type="STRING" id="373672.SAMN05421785_11638"/>
<evidence type="ECO:0000259" key="2">
    <source>
        <dbReference type="Pfam" id="PF20248"/>
    </source>
</evidence>
<protein>
    <recommendedName>
        <fullName evidence="2">DUF6603 domain-containing protein</fullName>
    </recommendedName>
</protein>
<dbReference type="EMBL" id="FTOV01000016">
    <property type="protein sequence ID" value="SIT25491.1"/>
    <property type="molecule type" value="Genomic_DNA"/>
</dbReference>
<dbReference type="Proteomes" id="UP000185781">
    <property type="component" value="Unassembled WGS sequence"/>
</dbReference>
<name>A0A1N7QRJ5_9FLAO</name>
<proteinExistence type="predicted"/>
<gene>
    <name evidence="3" type="ORF">SAMN05421785_11638</name>
</gene>
<dbReference type="Pfam" id="PF20248">
    <property type="entry name" value="DUF6603"/>
    <property type="match status" value="1"/>
</dbReference>
<dbReference type="AlphaFoldDB" id="A0A1N7QRJ5"/>
<dbReference type="RefSeq" id="WP_076395910.1">
    <property type="nucleotide sequence ID" value="NZ_FTOV01000016.1"/>
</dbReference>
<organism evidence="3 4">
    <name type="scientific">Chryseobacterium gambrini</name>
    <dbReference type="NCBI Taxonomy" id="373672"/>
    <lineage>
        <taxon>Bacteria</taxon>
        <taxon>Pseudomonadati</taxon>
        <taxon>Bacteroidota</taxon>
        <taxon>Flavobacteriia</taxon>
        <taxon>Flavobacteriales</taxon>
        <taxon>Weeksellaceae</taxon>
        <taxon>Chryseobacterium group</taxon>
        <taxon>Chryseobacterium</taxon>
    </lineage>
</organism>
<feature type="region of interest" description="Disordered" evidence="1">
    <location>
        <begin position="219"/>
        <end position="242"/>
    </location>
</feature>
<evidence type="ECO:0000256" key="1">
    <source>
        <dbReference type="SAM" id="MobiDB-lite"/>
    </source>
</evidence>